<reference evidence="2" key="1">
    <citation type="submission" date="2014-03" db="EMBL/GenBank/DDBJ databases">
        <authorList>
            <person name="Aksoy S."/>
            <person name="Warren W."/>
            <person name="Wilson R.K."/>
        </authorList>
    </citation>
    <scope>NUCLEOTIDE SEQUENCE [LARGE SCALE GENOMIC DNA]</scope>
    <source>
        <strain evidence="2">IAEA</strain>
    </source>
</reference>
<reference evidence="1" key="2">
    <citation type="submission" date="2020-05" db="UniProtKB">
        <authorList>
            <consortium name="EnsemblMetazoa"/>
        </authorList>
    </citation>
    <scope>IDENTIFICATION</scope>
    <source>
        <strain evidence="1">IAEA</strain>
    </source>
</reference>
<evidence type="ECO:0000313" key="2">
    <source>
        <dbReference type="Proteomes" id="UP000092445"/>
    </source>
</evidence>
<dbReference type="EnsemblMetazoa" id="GPAI002700-RA">
    <property type="protein sequence ID" value="GPAI002700-PA"/>
    <property type="gene ID" value="GPAI002700"/>
</dbReference>
<keyword evidence="2" id="KW-1185">Reference proteome</keyword>
<dbReference type="VEuPathDB" id="VectorBase:GPAI002700"/>
<dbReference type="Proteomes" id="UP000092445">
    <property type="component" value="Unassembled WGS sequence"/>
</dbReference>
<dbReference type="AlphaFoldDB" id="A0A1A9Z3F3"/>
<sequence>MSVCLPGCLYLSGVQSYQLPIIDGYYACVKHLYNLGQFEMADALLRHFQKSYETKWKVLIRKKDKIIIQCDREDHISLFCTMQQHDKFDEASEHEVGSVAEGILELILMYTKCKTVTIYSFRFPFSIISLIIKAQTYKALKFYLHYKKNTVCFRFGLKDYFSRNSITFTNKLLESVNNETLYIANSAYIESFLSFRHNICNRDEERGRKRNSRQKKIVDQTSSVPNNDKIETLITGNYPDASRRRTAVQSFSGSCTYNDYDDVGDEGGSGCGGR</sequence>
<evidence type="ECO:0000313" key="1">
    <source>
        <dbReference type="EnsemblMetazoa" id="GPAI002700-PA"/>
    </source>
</evidence>
<accession>A0A1A9Z3F3</accession>
<name>A0A1A9Z3F3_GLOPL</name>
<protein>
    <submittedName>
        <fullName evidence="1">Uncharacterized protein</fullName>
    </submittedName>
</protein>
<proteinExistence type="predicted"/>
<organism evidence="1 2">
    <name type="scientific">Glossina pallidipes</name>
    <name type="common">Tsetse fly</name>
    <dbReference type="NCBI Taxonomy" id="7398"/>
    <lineage>
        <taxon>Eukaryota</taxon>
        <taxon>Metazoa</taxon>
        <taxon>Ecdysozoa</taxon>
        <taxon>Arthropoda</taxon>
        <taxon>Hexapoda</taxon>
        <taxon>Insecta</taxon>
        <taxon>Pterygota</taxon>
        <taxon>Neoptera</taxon>
        <taxon>Endopterygota</taxon>
        <taxon>Diptera</taxon>
        <taxon>Brachycera</taxon>
        <taxon>Muscomorpha</taxon>
        <taxon>Hippoboscoidea</taxon>
        <taxon>Glossinidae</taxon>
        <taxon>Glossina</taxon>
    </lineage>
</organism>